<evidence type="ECO:0000256" key="3">
    <source>
        <dbReference type="ARBA" id="ARBA00022485"/>
    </source>
</evidence>
<protein>
    <recommendedName>
        <fullName evidence="11">tRNA-t(6)A37 methylthiotransferase</fullName>
        <ecNumber evidence="11">2.8.4.5</ecNumber>
    </recommendedName>
</protein>
<dbReference type="InterPro" id="IPR038135">
    <property type="entry name" value="Methylthiotransferase_N_sf"/>
</dbReference>
<dbReference type="InterPro" id="IPR005839">
    <property type="entry name" value="Methylthiotransferase"/>
</dbReference>
<dbReference type="InterPro" id="IPR002792">
    <property type="entry name" value="TRAM_dom"/>
</dbReference>
<feature type="domain" description="TRAM" evidence="13">
    <location>
        <begin position="434"/>
        <end position="496"/>
    </location>
</feature>
<dbReference type="AlphaFoldDB" id="A0A1X7VI16"/>
<evidence type="ECO:0000313" key="17">
    <source>
        <dbReference type="Proteomes" id="UP000007879"/>
    </source>
</evidence>
<dbReference type="PROSITE" id="PS50926">
    <property type="entry name" value="TRAM"/>
    <property type="match status" value="1"/>
</dbReference>
<evidence type="ECO:0000259" key="15">
    <source>
        <dbReference type="PROSITE" id="PS51918"/>
    </source>
</evidence>
<dbReference type="Pfam" id="PF04055">
    <property type="entry name" value="Radical_SAM"/>
    <property type="match status" value="1"/>
</dbReference>
<keyword evidence="17" id="KW-1185">Reference proteome</keyword>
<gene>
    <name evidence="16" type="primary">100633121</name>
</gene>
<dbReference type="KEGG" id="aqu:100633121"/>
<dbReference type="FunFam" id="3.80.30.20:FF:000002">
    <property type="entry name" value="threonylcarbamoyladenosine tRNA methylthiotransferase isoform X2"/>
    <property type="match status" value="1"/>
</dbReference>
<comment type="similarity">
    <text evidence="2 11">Belongs to the methylthiotransferase family. CDKAL1 subfamily.</text>
</comment>
<dbReference type="FunFam" id="3.40.50.12160:FF:000009">
    <property type="entry name" value="threonylcarbamoyladenosine tRNA methylthiotransferase"/>
    <property type="match status" value="1"/>
</dbReference>
<evidence type="ECO:0000256" key="2">
    <source>
        <dbReference type="ARBA" id="ARBA00008616"/>
    </source>
</evidence>
<comment type="function">
    <text evidence="1 11">Catalyzes the methylthiolation of N6-threonylcarbamoyladenosine (t(6)A), leading to the formation of 2-methylthio-N6-threonylcarbamoyladenosine (ms(2)t(6)A) at position 37 in tRNAs that read codons beginning with adenine.</text>
</comment>
<evidence type="ECO:0000259" key="13">
    <source>
        <dbReference type="PROSITE" id="PS50926"/>
    </source>
</evidence>
<sequence length="550" mass="61276">MADGDGENCSSNCREEEAFPDIEDLIPSSEEPRESSRATRGVLPRALRRNNGPNLVAEGDSFIPGSQSIYIKTWGCSHNTSDGEYMAGLLAAEGYTITDSPLDAHVWLLNSCTVKGPSEDGFKSAIKKGKELNKTLVVAGCVPQGQKDLDEIKDISAVGVKQIDRIVEVVEGALKGGTVRLFGTKRGSGRQLAGPSLELPKIRKNPLVEIIPINSGCLNHCTYCKTKHSRGNLASYYPQEIISRATQAFEEGVVEIWLTSEDTGAYGRDIGVTLPELLWQLVEVMPEGSMLRIGMTNPPYIMEHLEEMAKILSHPRVYSFLHVPVQSGSDAVLGEMKREYTIKQFRKVVDYLKEQVPGVTIATDVICGFPTETEEDFSETLSLVNEYKFPSLFINQFYPRPGTPAAKMKRIPTNEVKNRSRKLTELFHSYTPYSKRVGGIETILVTEMSHDKRYYVGHTKYYEQVLVPQYKELMGKMALVKIVSTGKHFMMGEIIDVLRLPSDSVINDGDKSFGKISTSNKMLGLILIVMIVLVLYRLPHIIAVFHKLYI</sequence>
<dbReference type="FunCoup" id="A0A1X7VI16">
    <property type="interactions" value="409"/>
</dbReference>
<dbReference type="eggNOG" id="KOG4355">
    <property type="taxonomic scope" value="Eukaryota"/>
</dbReference>
<comment type="subcellular location">
    <subcellularLocation>
        <location evidence="11">Endoplasmic reticulum membrane</location>
        <topology evidence="11">Single-pass membrane protein</topology>
    </subcellularLocation>
</comment>
<keyword evidence="11" id="KW-0812">Transmembrane</keyword>
<name>A0A1X7VI16_AMPQE</name>
<comment type="catalytic activity">
    <reaction evidence="10 11">
        <text>N(6)-L-threonylcarbamoyladenosine(37) in tRNA + (sulfur carrier)-SH + AH2 + 2 S-adenosyl-L-methionine = 2-methylsulfanyl-N(6)-L-threonylcarbamoyladenosine(37) in tRNA + (sulfur carrier)-H + 5'-deoxyadenosine + L-methionine + A + S-adenosyl-L-homocysteine + 2 H(+)</text>
        <dbReference type="Rhea" id="RHEA:37075"/>
        <dbReference type="Rhea" id="RHEA-COMP:10163"/>
        <dbReference type="Rhea" id="RHEA-COMP:11092"/>
        <dbReference type="Rhea" id="RHEA-COMP:14737"/>
        <dbReference type="Rhea" id="RHEA-COMP:14739"/>
        <dbReference type="ChEBI" id="CHEBI:13193"/>
        <dbReference type="ChEBI" id="CHEBI:15378"/>
        <dbReference type="ChEBI" id="CHEBI:17319"/>
        <dbReference type="ChEBI" id="CHEBI:17499"/>
        <dbReference type="ChEBI" id="CHEBI:29917"/>
        <dbReference type="ChEBI" id="CHEBI:57844"/>
        <dbReference type="ChEBI" id="CHEBI:57856"/>
        <dbReference type="ChEBI" id="CHEBI:59789"/>
        <dbReference type="ChEBI" id="CHEBI:64428"/>
        <dbReference type="ChEBI" id="CHEBI:74418"/>
        <dbReference type="ChEBI" id="CHEBI:74420"/>
        <dbReference type="EC" id="2.8.4.5"/>
    </reaction>
</comment>
<evidence type="ECO:0000256" key="11">
    <source>
        <dbReference type="RuleBase" id="RU368081"/>
    </source>
</evidence>
<dbReference type="EnsemblMetazoa" id="Aqu2.1.39112_001">
    <property type="protein sequence ID" value="Aqu2.1.39112_001"/>
    <property type="gene ID" value="Aqu2.1.39112"/>
</dbReference>
<keyword evidence="5 11" id="KW-0949">S-adenosyl-L-methionine</keyword>
<keyword evidence="7 11" id="KW-0479">Metal-binding</keyword>
<dbReference type="GO" id="GO:0046872">
    <property type="term" value="F:metal ion binding"/>
    <property type="evidence" value="ECO:0007669"/>
    <property type="project" value="UniProtKB-UniRule"/>
</dbReference>
<evidence type="ECO:0000256" key="4">
    <source>
        <dbReference type="ARBA" id="ARBA00022679"/>
    </source>
</evidence>
<dbReference type="GO" id="GO:0051539">
    <property type="term" value="F:4 iron, 4 sulfur cluster binding"/>
    <property type="evidence" value="ECO:0007669"/>
    <property type="project" value="UniProtKB-UniRule"/>
</dbReference>
<keyword evidence="9 11" id="KW-0411">Iron-sulfur</keyword>
<dbReference type="SFLD" id="SFLDG01082">
    <property type="entry name" value="B12-binding_domain_containing"/>
    <property type="match status" value="1"/>
</dbReference>
<dbReference type="GO" id="GO:0035598">
    <property type="term" value="F:tRNA (N(6)-L-threonylcarbamoyladenosine(37)-C(2))-methylthiotransferase activity"/>
    <property type="evidence" value="ECO:0007669"/>
    <property type="project" value="UniProtKB-UniRule"/>
</dbReference>
<keyword evidence="3 11" id="KW-0004">4Fe-4S</keyword>
<dbReference type="PROSITE" id="PS51449">
    <property type="entry name" value="MTTASE_N"/>
    <property type="match status" value="1"/>
</dbReference>
<dbReference type="Gene3D" id="3.40.50.12160">
    <property type="entry name" value="Methylthiotransferase, N-terminal domain"/>
    <property type="match status" value="1"/>
</dbReference>
<evidence type="ECO:0000256" key="1">
    <source>
        <dbReference type="ARBA" id="ARBA00002399"/>
    </source>
</evidence>
<proteinExistence type="inferred from homology"/>
<evidence type="ECO:0000256" key="10">
    <source>
        <dbReference type="ARBA" id="ARBA00051661"/>
    </source>
</evidence>
<evidence type="ECO:0000256" key="6">
    <source>
        <dbReference type="ARBA" id="ARBA00022694"/>
    </source>
</evidence>
<keyword evidence="11" id="KW-0256">Endoplasmic reticulum</keyword>
<dbReference type="Proteomes" id="UP000007879">
    <property type="component" value="Unassembled WGS sequence"/>
</dbReference>
<dbReference type="InParanoid" id="A0A1X7VI16"/>
<dbReference type="Pfam" id="PF00919">
    <property type="entry name" value="UPF0004"/>
    <property type="match status" value="1"/>
</dbReference>
<dbReference type="PANTHER" id="PTHR11918:SF45">
    <property type="entry name" value="THREONYLCARBAMOYLADENOSINE TRNA METHYLTHIOTRANSFERASE"/>
    <property type="match status" value="1"/>
</dbReference>
<accession>A0A1X7VI16</accession>
<feature type="domain" description="Radical SAM core" evidence="15">
    <location>
        <begin position="203"/>
        <end position="434"/>
    </location>
</feature>
<feature type="region of interest" description="Disordered" evidence="12">
    <location>
        <begin position="1"/>
        <end position="42"/>
    </location>
</feature>
<dbReference type="PROSITE" id="PS01278">
    <property type="entry name" value="MTTASE_RADICAL"/>
    <property type="match status" value="1"/>
</dbReference>
<dbReference type="InterPro" id="IPR058240">
    <property type="entry name" value="rSAM_sf"/>
</dbReference>
<evidence type="ECO:0000256" key="8">
    <source>
        <dbReference type="ARBA" id="ARBA00023004"/>
    </source>
</evidence>
<dbReference type="OrthoDB" id="1730074at2759"/>
<keyword evidence="11" id="KW-0472">Membrane</keyword>
<evidence type="ECO:0000256" key="12">
    <source>
        <dbReference type="SAM" id="MobiDB-lite"/>
    </source>
</evidence>
<dbReference type="EC" id="2.8.4.5" evidence="11"/>
<dbReference type="InterPro" id="IPR013848">
    <property type="entry name" value="Methylthiotransferase_N"/>
</dbReference>
<dbReference type="PANTHER" id="PTHR11918">
    <property type="entry name" value="RADICAL SAM PROTEINS"/>
    <property type="match status" value="1"/>
</dbReference>
<dbReference type="NCBIfam" id="TIGR00089">
    <property type="entry name" value="MiaB/RimO family radical SAM methylthiotransferase"/>
    <property type="match status" value="1"/>
</dbReference>
<dbReference type="InterPro" id="IPR023404">
    <property type="entry name" value="rSAM_horseshoe"/>
</dbReference>
<dbReference type="Gene3D" id="3.80.30.20">
    <property type="entry name" value="tm_1862 like domain"/>
    <property type="match status" value="1"/>
</dbReference>
<dbReference type="InterPro" id="IPR006638">
    <property type="entry name" value="Elp3/MiaA/NifB-like_rSAM"/>
</dbReference>
<keyword evidence="4 11" id="KW-0808">Transferase</keyword>
<dbReference type="PROSITE" id="PS51918">
    <property type="entry name" value="RADICAL_SAM"/>
    <property type="match status" value="1"/>
</dbReference>
<organism evidence="16">
    <name type="scientific">Amphimedon queenslandica</name>
    <name type="common">Sponge</name>
    <dbReference type="NCBI Taxonomy" id="400682"/>
    <lineage>
        <taxon>Eukaryota</taxon>
        <taxon>Metazoa</taxon>
        <taxon>Porifera</taxon>
        <taxon>Demospongiae</taxon>
        <taxon>Heteroscleromorpha</taxon>
        <taxon>Haplosclerida</taxon>
        <taxon>Niphatidae</taxon>
        <taxon>Amphimedon</taxon>
    </lineage>
</organism>
<evidence type="ECO:0000259" key="14">
    <source>
        <dbReference type="PROSITE" id="PS51449"/>
    </source>
</evidence>
<dbReference type="SMART" id="SM00729">
    <property type="entry name" value="Elp3"/>
    <property type="match status" value="1"/>
</dbReference>
<keyword evidence="11" id="KW-1133">Transmembrane helix</keyword>
<keyword evidence="8 11" id="KW-0408">Iron</keyword>
<dbReference type="InterPro" id="IPR020612">
    <property type="entry name" value="Methylthiotransferase_CS"/>
</dbReference>
<dbReference type="STRING" id="400682.A0A1X7VI16"/>
<evidence type="ECO:0000256" key="9">
    <source>
        <dbReference type="ARBA" id="ARBA00023014"/>
    </source>
</evidence>
<feature type="transmembrane region" description="Helical" evidence="11">
    <location>
        <begin position="522"/>
        <end position="545"/>
    </location>
</feature>
<comment type="cofactor">
    <cofactor evidence="11">
        <name>[4Fe-4S] cluster</name>
        <dbReference type="ChEBI" id="CHEBI:49883"/>
    </cofactor>
    <text evidence="11">Binds 1 or 2 [4Fe-4S] cluster. One cluster is coordinated with 3 cysteines and an exchangeable S-adenosyl-L-methionine.</text>
</comment>
<dbReference type="SFLD" id="SFLDS00029">
    <property type="entry name" value="Radical_SAM"/>
    <property type="match status" value="1"/>
</dbReference>
<reference evidence="17" key="1">
    <citation type="journal article" date="2010" name="Nature">
        <title>The Amphimedon queenslandica genome and the evolution of animal complexity.</title>
        <authorList>
            <person name="Srivastava M."/>
            <person name="Simakov O."/>
            <person name="Chapman J."/>
            <person name="Fahey B."/>
            <person name="Gauthier M.E."/>
            <person name="Mitros T."/>
            <person name="Richards G.S."/>
            <person name="Conaco C."/>
            <person name="Dacre M."/>
            <person name="Hellsten U."/>
            <person name="Larroux C."/>
            <person name="Putnam N.H."/>
            <person name="Stanke M."/>
            <person name="Adamska M."/>
            <person name="Darling A."/>
            <person name="Degnan S.M."/>
            <person name="Oakley T.H."/>
            <person name="Plachetzki D.C."/>
            <person name="Zhai Y."/>
            <person name="Adamski M."/>
            <person name="Calcino A."/>
            <person name="Cummins S.F."/>
            <person name="Goodstein D.M."/>
            <person name="Harris C."/>
            <person name="Jackson D.J."/>
            <person name="Leys S.P."/>
            <person name="Shu S."/>
            <person name="Woodcroft B.J."/>
            <person name="Vervoort M."/>
            <person name="Kosik K.S."/>
            <person name="Manning G."/>
            <person name="Degnan B.M."/>
            <person name="Rokhsar D.S."/>
        </authorList>
    </citation>
    <scope>NUCLEOTIDE SEQUENCE [LARGE SCALE GENOMIC DNA]</scope>
</reference>
<feature type="domain" description="MTTase N-terminal" evidence="14">
    <location>
        <begin position="67"/>
        <end position="175"/>
    </location>
</feature>
<dbReference type="InterPro" id="IPR006466">
    <property type="entry name" value="MiaB-like_arc_euk"/>
</dbReference>
<dbReference type="EnsemblMetazoa" id="XM_003384297.2">
    <property type="protein sequence ID" value="XP_003384345.1"/>
    <property type="gene ID" value="LOC100633121"/>
</dbReference>
<evidence type="ECO:0000313" key="16">
    <source>
        <dbReference type="EnsemblMetazoa" id="Aqu2.1.39112_001"/>
    </source>
</evidence>
<dbReference type="GO" id="GO:0005789">
    <property type="term" value="C:endoplasmic reticulum membrane"/>
    <property type="evidence" value="ECO:0007669"/>
    <property type="project" value="UniProtKB-SubCell"/>
</dbReference>
<reference evidence="16" key="2">
    <citation type="submission" date="2017-05" db="UniProtKB">
        <authorList>
            <consortium name="EnsemblMetazoa"/>
        </authorList>
    </citation>
    <scope>IDENTIFICATION</scope>
</reference>
<dbReference type="NCBIfam" id="TIGR01578">
    <property type="entry name" value="MiaB-like-B"/>
    <property type="match status" value="1"/>
</dbReference>
<dbReference type="InterPro" id="IPR007197">
    <property type="entry name" value="rSAM"/>
</dbReference>
<dbReference type="SUPFAM" id="SSF102114">
    <property type="entry name" value="Radical SAM enzymes"/>
    <property type="match status" value="1"/>
</dbReference>
<dbReference type="CDD" id="cd01335">
    <property type="entry name" value="Radical_SAM"/>
    <property type="match status" value="1"/>
</dbReference>
<keyword evidence="6 11" id="KW-0819">tRNA processing</keyword>
<evidence type="ECO:0000256" key="7">
    <source>
        <dbReference type="ARBA" id="ARBA00022723"/>
    </source>
</evidence>
<evidence type="ECO:0000256" key="5">
    <source>
        <dbReference type="ARBA" id="ARBA00022691"/>
    </source>
</evidence>